<dbReference type="Proteomes" id="UP000693804">
    <property type="component" value="Segment"/>
</dbReference>
<protein>
    <submittedName>
        <fullName evidence="1">Uncharacterized protein</fullName>
    </submittedName>
</protein>
<keyword evidence="2" id="KW-1185">Reference proteome</keyword>
<proteinExistence type="predicted"/>
<dbReference type="EMBL" id="MT732435">
    <property type="protein sequence ID" value="QQV89978.1"/>
    <property type="molecule type" value="Genomic_DNA"/>
</dbReference>
<name>A0A8E5E964_9CAUD</name>
<sequence length="434" mass="49691">MNKILFVFLILSINAIGQRTKTLSDWKLDYDTRYSYVGNYEEKGWRDAYNLSRDNGDIYPMAYVLYGDYLMWRATGEDTYIQRYISFYQGLFDRALLSSSVGLNGNTPDGFQYFTGDSYYSWYDYPQTTDVRSPDGMPQNFTGGDLGVSHFQIPNPTGYEQFSLDEGFGLRGVSDALLTMYKSPVWRSEGTNQSKYESLLNFMLTNVWDKWDSRYGNHFFRERTHMASHWANMGMNFYLITGEQKYLTVLDRFMTNMSAWNSEAINLTFPSYGMSNGQLRVDVDGGYVWDGVWGGEGVNDVNHANSEVATIIRSIELGFTYFSVSDLDKFKLAYDRIKLNDTYGSYNVDGSGAETWLINTFDVNGWLLLAPYYEDIVEGLEVASVNGSVYRLRRYASGAFGSAALDGSLFYPEIDTGLEPSTSTKNQKLIYWRY</sequence>
<reference evidence="1" key="1">
    <citation type="submission" date="2020-07" db="EMBL/GenBank/DDBJ databases">
        <title>Highly diverse flavobacterial phages as mortality factor during North Sea spring blooms.</title>
        <authorList>
            <person name="Bartlau N."/>
            <person name="Wichels A."/>
            <person name="Krohne G."/>
            <person name="Adriaenssens E.M."/>
            <person name="Heins A."/>
            <person name="Fuchs B.M."/>
            <person name="Amann R."/>
            <person name="Moraru C."/>
        </authorList>
    </citation>
    <scope>NUCLEOTIDE SEQUENCE</scope>
</reference>
<organism evidence="1 2">
    <name type="scientific">Cellulophaga phage Ingeline_1</name>
    <dbReference type="NCBI Taxonomy" id="2745674"/>
    <lineage>
        <taxon>Viruses</taxon>
        <taxon>Duplodnaviria</taxon>
        <taxon>Heunggongvirae</taxon>
        <taxon>Uroviricota</taxon>
        <taxon>Caudoviricetes</taxon>
        <taxon>Duneviridae</taxon>
        <taxon>Ingelinevirus</taxon>
        <taxon>Ingelinevirus ingeline</taxon>
    </lineage>
</organism>
<evidence type="ECO:0000313" key="1">
    <source>
        <dbReference type="EMBL" id="QQV89978.1"/>
    </source>
</evidence>
<gene>
    <name evidence="1" type="ORF">Ingeline1_34</name>
</gene>
<evidence type="ECO:0000313" key="2">
    <source>
        <dbReference type="Proteomes" id="UP000693804"/>
    </source>
</evidence>
<accession>A0A8E5E964</accession>